<keyword evidence="7 14" id="KW-1133">Transmembrane helix</keyword>
<evidence type="ECO:0000256" key="5">
    <source>
        <dbReference type="ARBA" id="ARBA00022692"/>
    </source>
</evidence>
<keyword evidence="6" id="KW-0769">Symport</keyword>
<evidence type="ECO:0000256" key="12">
    <source>
        <dbReference type="ARBA" id="ARBA00033708"/>
    </source>
</evidence>
<evidence type="ECO:0000256" key="3">
    <source>
        <dbReference type="ARBA" id="ARBA00022448"/>
    </source>
</evidence>
<dbReference type="GO" id="GO:0005886">
    <property type="term" value="C:plasma membrane"/>
    <property type="evidence" value="ECO:0007669"/>
    <property type="project" value="UniProtKB-SubCell"/>
</dbReference>
<keyword evidence="9" id="KW-0406">Ion transport</keyword>
<accession>A0A510YBL1</accession>
<dbReference type="PANTHER" id="PTHR48086">
    <property type="entry name" value="SODIUM/PROLINE SYMPORTER-RELATED"/>
    <property type="match status" value="1"/>
</dbReference>
<feature type="transmembrane region" description="Helical" evidence="14">
    <location>
        <begin position="404"/>
        <end position="429"/>
    </location>
</feature>
<feature type="transmembrane region" description="Helical" evidence="14">
    <location>
        <begin position="380"/>
        <end position="398"/>
    </location>
</feature>
<dbReference type="InterPro" id="IPR001734">
    <property type="entry name" value="Na/solute_symporter"/>
</dbReference>
<keyword evidence="5 14" id="KW-0812">Transmembrane</keyword>
<evidence type="ECO:0000256" key="9">
    <source>
        <dbReference type="ARBA" id="ARBA00023065"/>
    </source>
</evidence>
<feature type="transmembrane region" description="Helical" evidence="14">
    <location>
        <begin position="47"/>
        <end position="66"/>
    </location>
</feature>
<evidence type="ECO:0000256" key="13">
    <source>
        <dbReference type="RuleBase" id="RU362091"/>
    </source>
</evidence>
<keyword evidence="3" id="KW-0813">Transport</keyword>
<feature type="transmembrane region" description="Helical" evidence="14">
    <location>
        <begin position="322"/>
        <end position="340"/>
    </location>
</feature>
<dbReference type="InterPro" id="IPR038377">
    <property type="entry name" value="Na/Glc_symporter_sf"/>
</dbReference>
<dbReference type="EMBL" id="BJUN01000025">
    <property type="protein sequence ID" value="GEK60021.1"/>
    <property type="molecule type" value="Genomic_DNA"/>
</dbReference>
<dbReference type="Pfam" id="PF00474">
    <property type="entry name" value="SSF"/>
    <property type="match status" value="1"/>
</dbReference>
<feature type="transmembrane region" description="Helical" evidence="14">
    <location>
        <begin position="126"/>
        <end position="150"/>
    </location>
</feature>
<comment type="similarity">
    <text evidence="2 13">Belongs to the sodium:solute symporter (SSF) (TC 2.A.21) family.</text>
</comment>
<comment type="subcellular location">
    <subcellularLocation>
        <location evidence="1">Cell membrane</location>
        <topology evidence="1">Multi-pass membrane protein</topology>
    </subcellularLocation>
</comment>
<dbReference type="InterPro" id="IPR050277">
    <property type="entry name" value="Sodium:Solute_Symporter"/>
</dbReference>
<dbReference type="PANTHER" id="PTHR48086:SF3">
    <property type="entry name" value="SODIUM_PROLINE SYMPORTER"/>
    <property type="match status" value="1"/>
</dbReference>
<proteinExistence type="inferred from homology"/>
<keyword evidence="11" id="KW-0739">Sodium transport</keyword>
<dbReference type="RefSeq" id="WP_079475161.1">
    <property type="nucleotide sequence ID" value="NZ_BJUN01000025.1"/>
</dbReference>
<keyword evidence="4" id="KW-1003">Cell membrane</keyword>
<evidence type="ECO:0000256" key="2">
    <source>
        <dbReference type="ARBA" id="ARBA00006434"/>
    </source>
</evidence>
<feature type="transmembrane region" description="Helical" evidence="14">
    <location>
        <begin position="78"/>
        <end position="99"/>
    </location>
</feature>
<feature type="transmembrane region" description="Helical" evidence="14">
    <location>
        <begin position="187"/>
        <end position="209"/>
    </location>
</feature>
<evidence type="ECO:0000313" key="15">
    <source>
        <dbReference type="EMBL" id="GEK60021.1"/>
    </source>
</evidence>
<dbReference type="AlphaFoldDB" id="A0A510YBL1"/>
<name>A0A510YBL1_MARHA</name>
<dbReference type="Proteomes" id="UP000321051">
    <property type="component" value="Unassembled WGS sequence"/>
</dbReference>
<dbReference type="GO" id="GO:0015293">
    <property type="term" value="F:symporter activity"/>
    <property type="evidence" value="ECO:0007669"/>
    <property type="project" value="UniProtKB-KW"/>
</dbReference>
<feature type="transmembrane region" description="Helical" evidence="14">
    <location>
        <begin position="6"/>
        <end position="26"/>
    </location>
</feature>
<gene>
    <name evidence="15" type="primary">panF</name>
    <name evidence="15" type="ORF">MHA01_29260</name>
</gene>
<evidence type="ECO:0000256" key="1">
    <source>
        <dbReference type="ARBA" id="ARBA00004651"/>
    </source>
</evidence>
<organism evidence="15 16">
    <name type="scientific">Marinococcus halophilus</name>
    <dbReference type="NCBI Taxonomy" id="1371"/>
    <lineage>
        <taxon>Bacteria</taxon>
        <taxon>Bacillati</taxon>
        <taxon>Bacillota</taxon>
        <taxon>Bacilli</taxon>
        <taxon>Bacillales</taxon>
        <taxon>Bacillaceae</taxon>
        <taxon>Marinococcus</taxon>
    </lineage>
</organism>
<feature type="transmembrane region" description="Helical" evidence="14">
    <location>
        <begin position="240"/>
        <end position="258"/>
    </location>
</feature>
<dbReference type="OrthoDB" id="9810181at2"/>
<keyword evidence="8" id="KW-0915">Sodium</keyword>
<feature type="transmembrane region" description="Helical" evidence="14">
    <location>
        <begin position="463"/>
        <end position="483"/>
    </location>
</feature>
<dbReference type="Gene3D" id="1.20.1730.10">
    <property type="entry name" value="Sodium/glucose cotransporter"/>
    <property type="match status" value="1"/>
</dbReference>
<dbReference type="GO" id="GO:0006814">
    <property type="term" value="P:sodium ion transport"/>
    <property type="evidence" value="ECO:0007669"/>
    <property type="project" value="UniProtKB-KW"/>
</dbReference>
<feature type="transmembrane region" description="Helical" evidence="14">
    <location>
        <begin position="278"/>
        <end position="302"/>
    </location>
</feature>
<feature type="transmembrane region" description="Helical" evidence="14">
    <location>
        <begin position="156"/>
        <end position="175"/>
    </location>
</feature>
<protein>
    <submittedName>
        <fullName evidence="15">Sodium/panthothenate symporter</fullName>
    </submittedName>
</protein>
<evidence type="ECO:0000256" key="11">
    <source>
        <dbReference type="ARBA" id="ARBA00023201"/>
    </source>
</evidence>
<comment type="caution">
    <text evidence="15">The sequence shown here is derived from an EMBL/GenBank/DDBJ whole genome shotgun (WGS) entry which is preliminary data.</text>
</comment>
<keyword evidence="16" id="KW-1185">Reference proteome</keyword>
<evidence type="ECO:0000256" key="14">
    <source>
        <dbReference type="SAM" id="Phobius"/>
    </source>
</evidence>
<keyword evidence="10 14" id="KW-0472">Membrane</keyword>
<sequence length="507" mass="54803">MNTQIVTYSWIFMGLFILMMLYFGWVGMKRTKTSEDFATARSSYSPLVIALVIAAGISSGSTFMGMPGLAYSIGTPSLWYPLLYPIATVIGMLFVAKVIKKYGDDFGTRTIPEFIGERYKSDFLRIALTIISILLIFYVVSQFVAAATMFQTMMGVNYEIGLIITAAVLAVYVFMGGSHSDIITDAVQGFLMLIVAITVFVCFMTSVGVNGGFTNMLETVSNENPQGGFNQLFLPGDNTYGAFWLVALLFVAHLPFSVQPHLGNKFMAVKGSKDIRKLIMYCTIFATILPLMALGGMLGIAVVGSDAGISPDQIIPVLFSEIFPPVIAAFLAIAVLSAVMSTSDGLIVSLTQLLANDLYRKTIVPKINISKEKAERNELIISRYSTFVVIIAAIFFAWSPPEFLAVFMWIGIGGIMAATAGPIVVGGVWDRANKTAAISSLIAATVVYWFVYLPIGLNFSNPFGAAGIGVIVGMLTMYIVTIATTESSKESGLDIKQKPNARSGKNV</sequence>
<evidence type="ECO:0000256" key="7">
    <source>
        <dbReference type="ARBA" id="ARBA00022989"/>
    </source>
</evidence>
<evidence type="ECO:0000256" key="10">
    <source>
        <dbReference type="ARBA" id="ARBA00023136"/>
    </source>
</evidence>
<reference evidence="15 16" key="1">
    <citation type="submission" date="2019-07" db="EMBL/GenBank/DDBJ databases">
        <title>Whole genome shotgun sequence of Marinococcus halophilus NBRC 102359.</title>
        <authorList>
            <person name="Hosoyama A."/>
            <person name="Uohara A."/>
            <person name="Ohji S."/>
            <person name="Ichikawa N."/>
        </authorList>
    </citation>
    <scope>NUCLEOTIDE SEQUENCE [LARGE SCALE GENOMIC DNA]</scope>
    <source>
        <strain evidence="15 16">NBRC 102359</strain>
    </source>
</reference>
<evidence type="ECO:0000256" key="4">
    <source>
        <dbReference type="ARBA" id="ARBA00022475"/>
    </source>
</evidence>
<evidence type="ECO:0000256" key="6">
    <source>
        <dbReference type="ARBA" id="ARBA00022847"/>
    </source>
</evidence>
<evidence type="ECO:0000256" key="8">
    <source>
        <dbReference type="ARBA" id="ARBA00023053"/>
    </source>
</evidence>
<dbReference type="PROSITE" id="PS50283">
    <property type="entry name" value="NA_SOLUT_SYMP_3"/>
    <property type="match status" value="1"/>
</dbReference>
<evidence type="ECO:0000313" key="16">
    <source>
        <dbReference type="Proteomes" id="UP000321051"/>
    </source>
</evidence>
<comment type="catalytic activity">
    <reaction evidence="12">
        <text>L-proline(in) + Na(+)(in) = L-proline(out) + Na(+)(out)</text>
        <dbReference type="Rhea" id="RHEA:28967"/>
        <dbReference type="ChEBI" id="CHEBI:29101"/>
        <dbReference type="ChEBI" id="CHEBI:60039"/>
    </reaction>
</comment>
<dbReference type="STRING" id="1371.GCA_900166605_01311"/>
<feature type="transmembrane region" description="Helical" evidence="14">
    <location>
        <begin position="436"/>
        <end position="457"/>
    </location>
</feature>